<dbReference type="AlphaFoldDB" id="A0A9J5XSD6"/>
<organism evidence="2 3">
    <name type="scientific">Solanum commersonii</name>
    <name type="common">Commerson's wild potato</name>
    <name type="synonym">Commerson's nightshade</name>
    <dbReference type="NCBI Taxonomy" id="4109"/>
    <lineage>
        <taxon>Eukaryota</taxon>
        <taxon>Viridiplantae</taxon>
        <taxon>Streptophyta</taxon>
        <taxon>Embryophyta</taxon>
        <taxon>Tracheophyta</taxon>
        <taxon>Spermatophyta</taxon>
        <taxon>Magnoliopsida</taxon>
        <taxon>eudicotyledons</taxon>
        <taxon>Gunneridae</taxon>
        <taxon>Pentapetalae</taxon>
        <taxon>asterids</taxon>
        <taxon>lamiids</taxon>
        <taxon>Solanales</taxon>
        <taxon>Solanaceae</taxon>
        <taxon>Solanoideae</taxon>
        <taxon>Solaneae</taxon>
        <taxon>Solanum</taxon>
    </lineage>
</organism>
<name>A0A9J5XSD6_SOLCO</name>
<keyword evidence="3" id="KW-1185">Reference proteome</keyword>
<feature type="transmembrane region" description="Helical" evidence="1">
    <location>
        <begin position="46"/>
        <end position="76"/>
    </location>
</feature>
<comment type="caution">
    <text evidence="2">The sequence shown here is derived from an EMBL/GenBank/DDBJ whole genome shotgun (WGS) entry which is preliminary data.</text>
</comment>
<protein>
    <submittedName>
        <fullName evidence="2">Uncharacterized protein</fullName>
    </submittedName>
</protein>
<keyword evidence="1" id="KW-0472">Membrane</keyword>
<accession>A0A9J5XSD6</accession>
<keyword evidence="1" id="KW-0812">Transmembrane</keyword>
<evidence type="ECO:0000313" key="2">
    <source>
        <dbReference type="EMBL" id="KAG5590064.1"/>
    </source>
</evidence>
<reference evidence="2 3" key="1">
    <citation type="submission" date="2020-09" db="EMBL/GenBank/DDBJ databases">
        <title>De no assembly of potato wild relative species, Solanum commersonii.</title>
        <authorList>
            <person name="Cho K."/>
        </authorList>
    </citation>
    <scope>NUCLEOTIDE SEQUENCE [LARGE SCALE GENOMIC DNA]</scope>
    <source>
        <strain evidence="2">LZ3.2</strain>
        <tissue evidence="2">Leaf</tissue>
    </source>
</reference>
<evidence type="ECO:0000256" key="1">
    <source>
        <dbReference type="SAM" id="Phobius"/>
    </source>
</evidence>
<evidence type="ECO:0000313" key="3">
    <source>
        <dbReference type="Proteomes" id="UP000824120"/>
    </source>
</evidence>
<keyword evidence="1" id="KW-1133">Transmembrane helix</keyword>
<feature type="non-terminal residue" evidence="2">
    <location>
        <position position="1"/>
    </location>
</feature>
<dbReference type="EMBL" id="JACXVP010000008">
    <property type="protein sequence ID" value="KAG5590064.1"/>
    <property type="molecule type" value="Genomic_DNA"/>
</dbReference>
<dbReference type="Proteomes" id="UP000824120">
    <property type="component" value="Chromosome 8"/>
</dbReference>
<feature type="transmembrane region" description="Helical" evidence="1">
    <location>
        <begin position="96"/>
        <end position="115"/>
    </location>
</feature>
<sequence>DGRKITLKHGTTTEEVTYFCFVAPQHLIERKGQCIKNVYSATSIKLVLPFLMIPLFLDVIYTLICQAISLGVHSIYSNVMEDEEFYEFDSFVIQRRLVYLPIRTFGSLLTLRIVLLSKVSDQEKKLCSRNRTTSSSNHGKGLISDSPIFKPSVTISHIFQAFKICREP</sequence>
<gene>
    <name evidence="2" type="ORF">H5410_040578</name>
</gene>
<proteinExistence type="predicted"/>